<dbReference type="Gene3D" id="3.40.50.880">
    <property type="match status" value="1"/>
</dbReference>
<dbReference type="GO" id="GO:0046820">
    <property type="term" value="F:4-amino-4-deoxychorismate synthase activity"/>
    <property type="evidence" value="ECO:0007669"/>
    <property type="project" value="UniProtKB-EC"/>
</dbReference>
<dbReference type="GO" id="GO:0046654">
    <property type="term" value="P:tetrahydrofolate biosynthetic process"/>
    <property type="evidence" value="ECO:0007669"/>
    <property type="project" value="UniProtKB-UniPathway"/>
</dbReference>
<feature type="domain" description="Glutamine amidotransferase" evidence="10">
    <location>
        <begin position="45"/>
        <end position="233"/>
    </location>
</feature>
<evidence type="ECO:0000256" key="9">
    <source>
        <dbReference type="ARBA" id="ARBA00031904"/>
    </source>
</evidence>
<evidence type="ECO:0000259" key="12">
    <source>
        <dbReference type="Pfam" id="PF04715"/>
    </source>
</evidence>
<dbReference type="PROSITE" id="PS51273">
    <property type="entry name" value="GATASE_TYPE_1"/>
    <property type="match status" value="1"/>
</dbReference>
<dbReference type="GO" id="GO:0008153">
    <property type="term" value="P:4-aminobenzoate biosynthetic process"/>
    <property type="evidence" value="ECO:0007669"/>
    <property type="project" value="TreeGrafter"/>
</dbReference>
<dbReference type="OrthoDB" id="64220at2759"/>
<dbReference type="NCBIfam" id="TIGR00566">
    <property type="entry name" value="trpG_papA"/>
    <property type="match status" value="1"/>
</dbReference>
<dbReference type="InterPro" id="IPR006805">
    <property type="entry name" value="Anth_synth_I_N"/>
</dbReference>
<evidence type="ECO:0000256" key="3">
    <source>
        <dbReference type="ARBA" id="ARBA00005970"/>
    </source>
</evidence>
<protein>
    <recommendedName>
        <fullName evidence="4">aminodeoxychorismate synthase</fullName>
        <ecNumber evidence="4">2.6.1.85</ecNumber>
    </recommendedName>
    <alternativeName>
        <fullName evidence="8">Para-aminobenzoate synthase</fullName>
    </alternativeName>
    <alternativeName>
        <fullName evidence="9">p-aminobenzoic acid synthase</fullName>
    </alternativeName>
</protein>
<dbReference type="Proteomes" id="UP000076532">
    <property type="component" value="Unassembled WGS sequence"/>
</dbReference>
<comment type="catalytic activity">
    <reaction evidence="1">
        <text>chorismate + L-glutamine = 4-amino-4-deoxychorismate + L-glutamate</text>
        <dbReference type="Rhea" id="RHEA:11672"/>
        <dbReference type="ChEBI" id="CHEBI:29748"/>
        <dbReference type="ChEBI" id="CHEBI:29985"/>
        <dbReference type="ChEBI" id="CHEBI:58359"/>
        <dbReference type="ChEBI" id="CHEBI:58406"/>
        <dbReference type="EC" id="2.6.1.85"/>
    </reaction>
</comment>
<name>A0A166NRX6_9AGAM</name>
<keyword evidence="7" id="KW-0315">Glutamine amidotransferase</keyword>
<dbReference type="PANTHER" id="PTHR11236:SF18">
    <property type="entry name" value="AMINODEOXYCHORISMATE SYNTHASE"/>
    <property type="match status" value="1"/>
</dbReference>
<dbReference type="SUPFAM" id="SSF56322">
    <property type="entry name" value="ADC synthase"/>
    <property type="match status" value="1"/>
</dbReference>
<dbReference type="GO" id="GO:0046656">
    <property type="term" value="P:folic acid biosynthetic process"/>
    <property type="evidence" value="ECO:0007669"/>
    <property type="project" value="UniProtKB-KW"/>
</dbReference>
<evidence type="ECO:0000313" key="14">
    <source>
        <dbReference type="Proteomes" id="UP000076532"/>
    </source>
</evidence>
<evidence type="ECO:0000313" key="13">
    <source>
        <dbReference type="EMBL" id="KZP25316.1"/>
    </source>
</evidence>
<gene>
    <name evidence="13" type="ORF">FIBSPDRAFT_820762</name>
</gene>
<evidence type="ECO:0000256" key="8">
    <source>
        <dbReference type="ARBA" id="ARBA00031329"/>
    </source>
</evidence>
<evidence type="ECO:0000256" key="1">
    <source>
        <dbReference type="ARBA" id="ARBA00001000"/>
    </source>
</evidence>
<organism evidence="13 14">
    <name type="scientific">Athelia psychrophila</name>
    <dbReference type="NCBI Taxonomy" id="1759441"/>
    <lineage>
        <taxon>Eukaryota</taxon>
        <taxon>Fungi</taxon>
        <taxon>Dikarya</taxon>
        <taxon>Basidiomycota</taxon>
        <taxon>Agaricomycotina</taxon>
        <taxon>Agaricomycetes</taxon>
        <taxon>Agaricomycetidae</taxon>
        <taxon>Atheliales</taxon>
        <taxon>Atheliaceae</taxon>
        <taxon>Athelia</taxon>
    </lineage>
</organism>
<accession>A0A166NRX6</accession>
<keyword evidence="5" id="KW-0808">Transferase</keyword>
<evidence type="ECO:0000259" key="10">
    <source>
        <dbReference type="Pfam" id="PF00117"/>
    </source>
</evidence>
<proteinExistence type="inferred from homology"/>
<feature type="domain" description="Chorismate-utilising enzyme C-terminal" evidence="11">
    <location>
        <begin position="494"/>
        <end position="771"/>
    </location>
</feature>
<evidence type="ECO:0000256" key="6">
    <source>
        <dbReference type="ARBA" id="ARBA00022909"/>
    </source>
</evidence>
<evidence type="ECO:0000256" key="4">
    <source>
        <dbReference type="ARBA" id="ARBA00013139"/>
    </source>
</evidence>
<dbReference type="STRING" id="436010.A0A166NRX6"/>
<dbReference type="InterPro" id="IPR019999">
    <property type="entry name" value="Anth_synth_I-like"/>
</dbReference>
<dbReference type="Pfam" id="PF00425">
    <property type="entry name" value="Chorismate_bind"/>
    <property type="match status" value="1"/>
</dbReference>
<sequence>MTILANTLTIGQEPTKACRSKPGLAQEPLAHPTSFNVPEEKTRVLLIDSYDSFTYNLASLCRQSIPNSRIHIIKNDQFLFQDLLPLLAYFDAVIVGPGPGSPEDEKSVGVIKGLWKIADANLLPIFGVCLGLQSLGIEFGATLKRLSVVKHGQISRIHHVGTGLFKGVGDVDAVRYHSLHVEFAPGGDLEQLGWSDDSEENGLVVMALKHKSKPFWAVQYHPESVCTEGGGSEVIVNFWRLAKNWARIKERSTRPWDTAVSEVIGSYWPKLATPGPGLSPPKVLPIMRQVTTTVVDIPDVSTETICEHLGVKTESAPFVLLDSAAHPGRFTIIGALTPSSPRINYRTREPEVTLVEGAASARIPLGSNDIWSWLSSYMRQRKAEGGNPDIPFWGGLVGYLSYELGLPSLSVPPGPKGSRGESHPDVNLVFVERSIVRDSVTGKTYLQTILPNDDAWLAATAKQLQNLPASQSDEEPILKKVRHDQKPTVAFPDKASYISRIKRAKEHLFAGNSYEICVTAPTRITRPKSSSTNSSSWELYQILRRRNPAPHSGYLRLSPSTLVASSPERFISYTRGPHTLCQLRPIKGTLRKGPGIVRATAEEKLAGNKKEVAENLMIVDLIRHDLHGVLGADVQVKKFCGVEENETVWSLVSVIEGRLPPSASEEHREVGWEVLSQSLPPGSMTGAPKKRSVEILQTLEDCPREIYSGVFGYWCVGGSGDWSVVIRSCFKYDDDKLKSEGKGTEEWTIGAGGAITALSDPEAEWDEMVVKLQSALRAFGVIDTPSI</sequence>
<dbReference type="Pfam" id="PF00117">
    <property type="entry name" value="GATase"/>
    <property type="match status" value="1"/>
</dbReference>
<dbReference type="PRINTS" id="PR00099">
    <property type="entry name" value="CPSGATASE"/>
</dbReference>
<dbReference type="EC" id="2.6.1.85" evidence="4"/>
<comment type="similarity">
    <text evidence="3">In the C-terminal section; belongs to the anthranilate synthase component I family.</text>
</comment>
<dbReference type="InterPro" id="IPR017926">
    <property type="entry name" value="GATASE"/>
</dbReference>
<dbReference type="PRINTS" id="PR00096">
    <property type="entry name" value="GATASE"/>
</dbReference>
<reference evidence="13 14" key="1">
    <citation type="journal article" date="2016" name="Mol. Biol. Evol.">
        <title>Comparative Genomics of Early-Diverging Mushroom-Forming Fungi Provides Insights into the Origins of Lignocellulose Decay Capabilities.</title>
        <authorList>
            <person name="Nagy L.G."/>
            <person name="Riley R."/>
            <person name="Tritt A."/>
            <person name="Adam C."/>
            <person name="Daum C."/>
            <person name="Floudas D."/>
            <person name="Sun H."/>
            <person name="Yadav J.S."/>
            <person name="Pangilinan J."/>
            <person name="Larsson K.H."/>
            <person name="Matsuura K."/>
            <person name="Barry K."/>
            <person name="Labutti K."/>
            <person name="Kuo R."/>
            <person name="Ohm R.A."/>
            <person name="Bhattacharya S.S."/>
            <person name="Shirouzu T."/>
            <person name="Yoshinaga Y."/>
            <person name="Martin F.M."/>
            <person name="Grigoriev I.V."/>
            <person name="Hibbett D.S."/>
        </authorList>
    </citation>
    <scope>NUCLEOTIDE SEQUENCE [LARGE SCALE GENOMIC DNA]</scope>
    <source>
        <strain evidence="13 14">CBS 109695</strain>
    </source>
</reference>
<dbReference type="UniPathway" id="UPA00077">
    <property type="reaction ID" value="UER00149"/>
</dbReference>
<dbReference type="PANTHER" id="PTHR11236">
    <property type="entry name" value="AMINOBENZOATE/ANTHRANILATE SYNTHASE"/>
    <property type="match status" value="1"/>
</dbReference>
<dbReference type="Gene3D" id="3.60.120.10">
    <property type="entry name" value="Anthranilate synthase"/>
    <property type="match status" value="1"/>
</dbReference>
<comment type="pathway">
    <text evidence="2">Cofactor biosynthesis; tetrahydrofolate biosynthesis; 4-aminobenzoate from chorismate: step 1/2.</text>
</comment>
<dbReference type="CDD" id="cd01743">
    <property type="entry name" value="GATase1_Anthranilate_Synthase"/>
    <property type="match status" value="1"/>
</dbReference>
<dbReference type="GO" id="GO:0000162">
    <property type="term" value="P:L-tryptophan biosynthetic process"/>
    <property type="evidence" value="ECO:0007669"/>
    <property type="project" value="TreeGrafter"/>
</dbReference>
<dbReference type="Pfam" id="PF04715">
    <property type="entry name" value="Anth_synt_I_N"/>
    <property type="match status" value="1"/>
</dbReference>
<dbReference type="PRINTS" id="PR00097">
    <property type="entry name" value="ANTSNTHASEII"/>
</dbReference>
<evidence type="ECO:0000259" key="11">
    <source>
        <dbReference type="Pfam" id="PF00425"/>
    </source>
</evidence>
<dbReference type="InterPro" id="IPR010117">
    <property type="entry name" value="PabB_fungal"/>
</dbReference>
<dbReference type="InterPro" id="IPR006221">
    <property type="entry name" value="TrpG/PapA_dom"/>
</dbReference>
<evidence type="ECO:0000256" key="7">
    <source>
        <dbReference type="ARBA" id="ARBA00022962"/>
    </source>
</evidence>
<keyword evidence="6" id="KW-0289">Folate biosynthesis</keyword>
<dbReference type="InterPro" id="IPR029062">
    <property type="entry name" value="Class_I_gatase-like"/>
</dbReference>
<dbReference type="AlphaFoldDB" id="A0A166NRX6"/>
<evidence type="ECO:0000256" key="2">
    <source>
        <dbReference type="ARBA" id="ARBA00005009"/>
    </source>
</evidence>
<dbReference type="InterPro" id="IPR015890">
    <property type="entry name" value="Chorismate_C"/>
</dbReference>
<dbReference type="GO" id="GO:0005737">
    <property type="term" value="C:cytoplasm"/>
    <property type="evidence" value="ECO:0007669"/>
    <property type="project" value="TreeGrafter"/>
</dbReference>
<dbReference type="NCBIfam" id="TIGR01823">
    <property type="entry name" value="PabB-fungal"/>
    <property type="match status" value="1"/>
</dbReference>
<dbReference type="InterPro" id="IPR005801">
    <property type="entry name" value="ADC_synthase"/>
</dbReference>
<dbReference type="EMBL" id="KV417521">
    <property type="protein sequence ID" value="KZP25316.1"/>
    <property type="molecule type" value="Genomic_DNA"/>
</dbReference>
<feature type="domain" description="Anthranilate synthase component I N-terminal" evidence="12">
    <location>
        <begin position="315"/>
        <end position="446"/>
    </location>
</feature>
<keyword evidence="14" id="KW-1185">Reference proteome</keyword>
<dbReference type="SUPFAM" id="SSF52317">
    <property type="entry name" value="Class I glutamine amidotransferase-like"/>
    <property type="match status" value="1"/>
</dbReference>
<evidence type="ECO:0000256" key="5">
    <source>
        <dbReference type="ARBA" id="ARBA00022679"/>
    </source>
</evidence>